<dbReference type="AlphaFoldDB" id="A0A0D5C372"/>
<evidence type="ECO:0000313" key="2">
    <source>
        <dbReference type="EMBL" id="AJW71264.1"/>
    </source>
</evidence>
<keyword evidence="3" id="KW-1185">Reference proteome</keyword>
<dbReference type="HOGENOM" id="CLU_080900_0_0_2"/>
<name>A0A0D5C372_9ARCH</name>
<dbReference type="Proteomes" id="UP000032408">
    <property type="component" value="Chromosome"/>
</dbReference>
<evidence type="ECO:0000313" key="3">
    <source>
        <dbReference type="Proteomes" id="UP000032408"/>
    </source>
</evidence>
<gene>
    <name evidence="2" type="ORF">NADRNF5_1583</name>
</gene>
<dbReference type="KEGG" id="nin:NADRNF5_1583"/>
<evidence type="ECO:0000256" key="1">
    <source>
        <dbReference type="SAM" id="MobiDB-lite"/>
    </source>
</evidence>
<sequence length="299" mass="34217">MRKDVVKKLAANYNDLTKQVLNLQPQVKFAAVVNVKGEIVAGGHKENVEQLLVGDNSKMSIHYALQKRDIYTNLTYRIGKERSAITEFEKVAIISIPINSNELFLVRTDKGVDYFKIVEFVYSKLDPQKYIREEMNVIKNEIEKLKNLKEIKTAAKKKVVKRKPARKTAAKKEVVKRKPARKTAAKKKIVKRKPARKTAAKKKVVKRKPARKTAAKKKVVKRKPARKSAAKKKVVKRKPARKTAAKKKVVKRKPARKTAAKKKVVKRKPARKTAAKKKVVKRKPARKTAKPKRKTNKRK</sequence>
<proteinExistence type="predicted"/>
<dbReference type="InterPro" id="IPR046600">
    <property type="entry name" value="DUF6659"/>
</dbReference>
<accession>A0A0D5C372</accession>
<protein>
    <submittedName>
        <fullName evidence="2">Uncharacterized protein</fullName>
    </submittedName>
</protein>
<dbReference type="STRING" id="1580092.NADRNF5_1583"/>
<feature type="region of interest" description="Disordered" evidence="1">
    <location>
        <begin position="157"/>
        <end position="299"/>
    </location>
</feature>
<reference evidence="3" key="1">
    <citation type="submission" date="2015-03" db="EMBL/GenBank/DDBJ databases">
        <title>Characterization of two novel Thaumarchaeota isolated from the Northern Adriatic Sea.</title>
        <authorList>
            <person name="Bayer B."/>
            <person name="Vojvoda J."/>
            <person name="Offre P."/>
            <person name="Srivastava A."/>
            <person name="Elisabeth N."/>
            <person name="Garcia J.A.L."/>
            <person name="Schleper C."/>
            <person name="Herndl G.J."/>
        </authorList>
    </citation>
    <scope>NUCLEOTIDE SEQUENCE [LARGE SCALE GENOMIC DNA]</scope>
    <source>
        <strain evidence="3">NF5</strain>
    </source>
</reference>
<dbReference type="EMBL" id="CP011070">
    <property type="protein sequence ID" value="AJW71264.1"/>
    <property type="molecule type" value="Genomic_DNA"/>
</dbReference>
<organism evidence="2 3">
    <name type="scientific">Nitrosopumilus adriaticus</name>
    <dbReference type="NCBI Taxonomy" id="1580092"/>
    <lineage>
        <taxon>Archaea</taxon>
        <taxon>Nitrososphaerota</taxon>
        <taxon>Nitrososphaeria</taxon>
        <taxon>Nitrosopumilales</taxon>
        <taxon>Nitrosopumilaceae</taxon>
        <taxon>Nitrosopumilus</taxon>
    </lineage>
</organism>
<reference evidence="2 3" key="2">
    <citation type="journal article" date="2016" name="ISME J.">
        <title>Physiological and genomic characterization of two novel marine thaumarchaeal strains indicates niche differentiation.</title>
        <authorList>
            <person name="Bayer B."/>
            <person name="Vojvoda J."/>
            <person name="Offre P."/>
            <person name="Alves R.J."/>
            <person name="Elisabeth N.H."/>
            <person name="Garcia J.A."/>
            <person name="Volland J.M."/>
            <person name="Srivastava A."/>
            <person name="Schleper C."/>
            <person name="Herndl G.J."/>
        </authorList>
    </citation>
    <scope>NUCLEOTIDE SEQUENCE [LARGE SCALE GENOMIC DNA]</scope>
    <source>
        <strain evidence="2 3">NF5</strain>
    </source>
</reference>
<dbReference type="Pfam" id="PF20364">
    <property type="entry name" value="DUF6659"/>
    <property type="match status" value="1"/>
</dbReference>